<gene>
    <name evidence="2" type="ORF">RHGRI_002190</name>
</gene>
<dbReference type="InterPro" id="IPR002156">
    <property type="entry name" value="RNaseH_domain"/>
</dbReference>
<dbReference type="GO" id="GO:0004523">
    <property type="term" value="F:RNA-DNA hybrid ribonuclease activity"/>
    <property type="evidence" value="ECO:0007669"/>
    <property type="project" value="InterPro"/>
</dbReference>
<accession>A0AAV6LP09</accession>
<dbReference type="GO" id="GO:0003676">
    <property type="term" value="F:nucleic acid binding"/>
    <property type="evidence" value="ECO:0007669"/>
    <property type="project" value="InterPro"/>
</dbReference>
<dbReference type="EMBL" id="JACTNZ010000001">
    <property type="protein sequence ID" value="KAG5566551.1"/>
    <property type="molecule type" value="Genomic_DNA"/>
</dbReference>
<dbReference type="AlphaFoldDB" id="A0AAV6LP09"/>
<evidence type="ECO:0000259" key="1">
    <source>
        <dbReference type="Pfam" id="PF13456"/>
    </source>
</evidence>
<protein>
    <recommendedName>
        <fullName evidence="1">RNase H type-1 domain-containing protein</fullName>
    </recommendedName>
</protein>
<proteinExistence type="predicted"/>
<feature type="domain" description="RNase H type-1" evidence="1">
    <location>
        <begin position="2"/>
        <end position="53"/>
    </location>
</feature>
<dbReference type="Pfam" id="PF13456">
    <property type="entry name" value="RVT_3"/>
    <property type="match status" value="1"/>
</dbReference>
<evidence type="ECO:0000313" key="3">
    <source>
        <dbReference type="Proteomes" id="UP000823749"/>
    </source>
</evidence>
<evidence type="ECO:0000313" key="2">
    <source>
        <dbReference type="EMBL" id="KAG5566551.1"/>
    </source>
</evidence>
<organism evidence="2 3">
    <name type="scientific">Rhododendron griersonianum</name>
    <dbReference type="NCBI Taxonomy" id="479676"/>
    <lineage>
        <taxon>Eukaryota</taxon>
        <taxon>Viridiplantae</taxon>
        <taxon>Streptophyta</taxon>
        <taxon>Embryophyta</taxon>
        <taxon>Tracheophyta</taxon>
        <taxon>Spermatophyta</taxon>
        <taxon>Magnoliopsida</taxon>
        <taxon>eudicotyledons</taxon>
        <taxon>Gunneridae</taxon>
        <taxon>Pentapetalae</taxon>
        <taxon>asterids</taxon>
        <taxon>Ericales</taxon>
        <taxon>Ericaceae</taxon>
        <taxon>Ericoideae</taxon>
        <taxon>Rhodoreae</taxon>
        <taxon>Rhododendron</taxon>
    </lineage>
</organism>
<name>A0AAV6LP09_9ERIC</name>
<keyword evidence="3" id="KW-1185">Reference proteome</keyword>
<comment type="caution">
    <text evidence="2">The sequence shown here is derived from an EMBL/GenBank/DDBJ whole genome shotgun (WGS) entry which is preliminary data.</text>
</comment>
<reference evidence="2" key="1">
    <citation type="submission" date="2020-08" db="EMBL/GenBank/DDBJ databases">
        <title>Plant Genome Project.</title>
        <authorList>
            <person name="Zhang R.-G."/>
        </authorList>
    </citation>
    <scope>NUCLEOTIDE SEQUENCE</scope>
    <source>
        <strain evidence="2">WSP0</strain>
        <tissue evidence="2">Leaf</tissue>
    </source>
</reference>
<sequence>MGFRFALTEALNRNLTWIEVEGDAKHVVQDIKGEKTFADCDSIILDCIKLASQLLLLLLCFSHVKA</sequence>
<dbReference type="Proteomes" id="UP000823749">
    <property type="component" value="Chromosome 1"/>
</dbReference>